<dbReference type="AlphaFoldDB" id="A0A4U7AZZ2"/>
<accession>A0A4U7AZZ2</accession>
<gene>
    <name evidence="1" type="ORF">C1H76_3334</name>
</gene>
<dbReference type="EMBL" id="PTQR01000041">
    <property type="protein sequence ID" value="TKX24388.1"/>
    <property type="molecule type" value="Genomic_DNA"/>
</dbReference>
<proteinExistence type="predicted"/>
<evidence type="ECO:0000313" key="2">
    <source>
        <dbReference type="Proteomes" id="UP000308133"/>
    </source>
</evidence>
<protein>
    <submittedName>
        <fullName evidence="1">Uncharacterized protein</fullName>
    </submittedName>
</protein>
<comment type="caution">
    <text evidence="1">The sequence shown here is derived from an EMBL/GenBank/DDBJ whole genome shotgun (WGS) entry which is preliminary data.</text>
</comment>
<reference evidence="1 2" key="1">
    <citation type="submission" date="2018-02" db="EMBL/GenBank/DDBJ databases">
        <title>Draft genome sequences of Elsinoe sp., causing black scab on jojoba.</title>
        <authorList>
            <person name="Stodart B."/>
            <person name="Jeffress S."/>
            <person name="Ash G."/>
            <person name="Arun Chinnappa K."/>
        </authorList>
    </citation>
    <scope>NUCLEOTIDE SEQUENCE [LARGE SCALE GENOMIC DNA]</scope>
    <source>
        <strain evidence="1 2">Hillstone_2</strain>
    </source>
</reference>
<name>A0A4U7AZZ2_9PEZI</name>
<evidence type="ECO:0000313" key="1">
    <source>
        <dbReference type="EMBL" id="TKX24388.1"/>
    </source>
</evidence>
<organism evidence="1 2">
    <name type="scientific">Elsinoe australis</name>
    <dbReference type="NCBI Taxonomy" id="40998"/>
    <lineage>
        <taxon>Eukaryota</taxon>
        <taxon>Fungi</taxon>
        <taxon>Dikarya</taxon>
        <taxon>Ascomycota</taxon>
        <taxon>Pezizomycotina</taxon>
        <taxon>Dothideomycetes</taxon>
        <taxon>Dothideomycetidae</taxon>
        <taxon>Myriangiales</taxon>
        <taxon>Elsinoaceae</taxon>
        <taxon>Elsinoe</taxon>
    </lineage>
</organism>
<sequence length="90" mass="9835">MRNSAQYWSQDDEAQLLVSDGMVPTMTVPVTIERTYPYGNAAPPVTGMDPHESADTSRVTKWVLKTVTATATATAPDTSAYPIGLYTRLR</sequence>
<dbReference type="Proteomes" id="UP000308133">
    <property type="component" value="Unassembled WGS sequence"/>
</dbReference>